<sequence length="2073" mass="232140">MDRVEMDVLDMALARPPSNAMEEIQAYWQYLECTTPYCHGWLWRSQQAEQPKALFKLQKLVEAVLKVSPSAQIKYGQLRQSLQIACKKFGMELLSAHWQVENAHLPGKAADALGVMLKHWRRVTASQTAWDKFGRKLEESHFKQLQRLYKMMQHGGQTGKAKRELTAHISDVTVDSTGMPAMLKASSEEGEENISGFDSKGSLMDSPPPVAKGLWREMAGKPLKKKPATKAKEGLEKGKALEKGQALQTGITKMSAQDGGDAQPDWSADGDTDVKEPKQEEVKKKSPPREAQPNEKSNPPKQSPSPARINPPARKNPPEEKPVKGGWSRSSWQPEDSWEDGWDDSYWGHGQKSWPRWEDDQWSSHGRKGWDDDDWGNHPKKGESQTSGSSKERKKLEQLRQQCPQTDDEVLKLAAMGGSRFKRLQKRQEEREEKREQAEKMKNLESQVSQLQECNLQWMQYHQQQQYQQAAWQAASAWPTQAYVPMAAGPMQGQPSGKSRKHEQAASPATASSSADAGPPTTGMAKRDSLRPKAASRPEKATYAEVLQRNDENRKGEGSEQHKKQLLSIYLKSRGDLKKGNQYAKELVEISETTGSKETSEWVPFNVILQRYGLKEAMRRAPLAACCEVTRGDPKDMEEWQFALEKEVAYKDVKNHHAVAFEASQKMEALEWMKARQHGSMNTGDGCQGEDALSDVLPDKAKSKKREPLALMDKMDEESEQEPEKTHSPSKKATALHKAVEDAEVLSDLGRSKSKDQAAKRVQKMIKLIKDVKGTAGNASQKALQPSLSELEKVSRKGNKLSLETCKDTLLDAALALKKVQKGTIHPGFSDGSYSKWCHRSLLSSQNVATSQLLLVALPKGCISKGPGDPSSDTMHHVWSVIKWSFEAVYFNKFPEADHRGIAWPQNSWRSEMAGQPLNSDGHSGLLFAIQGDAEYLQNEFGLTLASHENMCFHCGANKSTFPYNDFRPGAAWRATMVPHAGTSPTEHLVSQITGVTGDTFKFDILHTLEEGLTAHCLANCAFDWVLRSDWPGTHGVRLRTLFGKIFTLYTELGIESENRIRRFPMSAFCRPEFKWDSFPSLSGIKAKQCRWLVPVFLQICEEYKDPEDSYSQHRFDCLKHLNDVYDTMDRAGLHPSTNDAKAFRKSLDNCLLHYSRLSVLSMKAGTKVQSLPLQLLTVMAKALQKACALQKGLALQKGFQLLAAQMARAMLEHIPERAKSLILTGAISGSSMFLLADDSGVTRPNYKVELARQETNKMKRLLGPGSHDESVRILKSYLKPSPSALARREAVAEREPSSDSEEEQAPVNDTESDAEEEEEDDENMNDDDVCDPNASKSPMSAVDSQESAGESETEESLDPALVFDRNPDDLSDLPDTPTTESGTTLILPRVKRTLYVPPPLPPDDLMSSDDEDQVKDSKGKKGNKSSGSGKKSKASFRRGVRRPKAKKPKRWSGAGALEEYGEYSLKDIPMAARPQPDRIHRGKHSYTVKTAVRDPGDEMREVLVDYLLRAKAYYVKKAAPTGDPRKESSEMPRLSQQAEIDHPLWLTCFGAPAVIAFIVALIFAQKDLPFSSGGPVPDRERRDKWKDKEKTSRENRKVTRQHREVSPGAEWEHFFRFGKKQIEHLGKHKPKAHQLPKHEPKEMVQAYTDGSGRSRIKGGKDLKASRSYPRLVLKRQFKAKGHGTPSSHLSWGHVAIRGKTSSKPAVAQDKLKVKAKDQKKDSKKSKAMEKAERKSKDKKEKKDKASKKERKGTKEDEPAPKTKKHSDSAALEKKRQNEANLKAIEAESAKKEAKKAKKAEDAKKAEAEKNAQAAKKAEDEKKRKAKEQEKKEKAKATKKKETQKQTQSVPATPIKGNQALMSDKSSQGTPQSIDNLSDIEKEQEKAKAKGITLNEQLTDVSAESLEKHMQSLLQEQQAKEKEEAEAEADDQEEEEDEDASEDTSDDEDQGMSDEDGAKADESEESEESDEESSSDSETSSESTSNKAEWDKFSRQCMDKRKFPAELASHFLQSKVCLFNEWLSCGGDWSKVVLNYERKVEDKRKFKKQRKGMKGRDIIAAYGETTLDDCLVG</sequence>
<reference evidence="2" key="1">
    <citation type="submission" date="2022-10" db="EMBL/GenBank/DDBJ databases">
        <authorList>
            <person name="Chen Y."/>
            <person name="Dougan E. K."/>
            <person name="Chan C."/>
            <person name="Rhodes N."/>
            <person name="Thang M."/>
        </authorList>
    </citation>
    <scope>NUCLEOTIDE SEQUENCE</scope>
</reference>
<evidence type="ECO:0000313" key="3">
    <source>
        <dbReference type="EMBL" id="CAL1157634.1"/>
    </source>
</evidence>
<feature type="compositionally biased region" description="Basic and acidic residues" evidence="1">
    <location>
        <begin position="1710"/>
        <end position="1744"/>
    </location>
</feature>
<feature type="compositionally biased region" description="Basic and acidic residues" evidence="1">
    <location>
        <begin position="426"/>
        <end position="443"/>
    </location>
</feature>
<feature type="compositionally biased region" description="Low complexity" evidence="1">
    <location>
        <begin position="505"/>
        <end position="522"/>
    </location>
</feature>
<evidence type="ECO:0000313" key="4">
    <source>
        <dbReference type="Proteomes" id="UP001152797"/>
    </source>
</evidence>
<organism evidence="2">
    <name type="scientific">Cladocopium goreaui</name>
    <dbReference type="NCBI Taxonomy" id="2562237"/>
    <lineage>
        <taxon>Eukaryota</taxon>
        <taxon>Sar</taxon>
        <taxon>Alveolata</taxon>
        <taxon>Dinophyceae</taxon>
        <taxon>Suessiales</taxon>
        <taxon>Symbiodiniaceae</taxon>
        <taxon>Cladocopium</taxon>
    </lineage>
</organism>
<reference evidence="3" key="2">
    <citation type="submission" date="2024-04" db="EMBL/GenBank/DDBJ databases">
        <authorList>
            <person name="Chen Y."/>
            <person name="Shah S."/>
            <person name="Dougan E. K."/>
            <person name="Thang M."/>
            <person name="Chan C."/>
        </authorList>
    </citation>
    <scope>NUCLEOTIDE SEQUENCE [LARGE SCALE GENOMIC DNA]</scope>
</reference>
<feature type="region of interest" description="Disordered" evidence="1">
    <location>
        <begin position="1573"/>
        <end position="1606"/>
    </location>
</feature>
<dbReference type="Proteomes" id="UP001152797">
    <property type="component" value="Unassembled WGS sequence"/>
</dbReference>
<feature type="compositionally biased region" description="Basic residues" evidence="1">
    <location>
        <begin position="1431"/>
        <end position="1451"/>
    </location>
</feature>
<feature type="compositionally biased region" description="Basic and acidic residues" evidence="1">
    <location>
        <begin position="1287"/>
        <end position="1298"/>
    </location>
</feature>
<feature type="compositionally biased region" description="Basic and acidic residues" evidence="1">
    <location>
        <begin position="1879"/>
        <end position="1888"/>
    </location>
</feature>
<feature type="region of interest" description="Disordered" evidence="1">
    <location>
        <begin position="1285"/>
        <end position="1453"/>
    </location>
</feature>
<evidence type="ECO:0000256" key="1">
    <source>
        <dbReference type="SAM" id="MobiDB-lite"/>
    </source>
</evidence>
<dbReference type="PANTHER" id="PTHR15725">
    <property type="entry name" value="ZN-FINGER, C-X8-C-X5-C-X3-H TYPE-CONTAINING"/>
    <property type="match status" value="1"/>
</dbReference>
<feature type="compositionally biased region" description="Acidic residues" evidence="1">
    <location>
        <begin position="1962"/>
        <end position="1975"/>
    </location>
</feature>
<feature type="compositionally biased region" description="Basic and acidic residues" evidence="1">
    <location>
        <begin position="230"/>
        <end position="242"/>
    </location>
</feature>
<proteinExistence type="predicted"/>
<feature type="region of interest" description="Disordered" evidence="1">
    <location>
        <begin position="679"/>
        <end position="739"/>
    </location>
</feature>
<feature type="compositionally biased region" description="Polar residues" evidence="1">
    <location>
        <begin position="246"/>
        <end position="255"/>
    </location>
</feature>
<feature type="compositionally biased region" description="Basic and acidic residues" evidence="1">
    <location>
        <begin position="272"/>
        <end position="288"/>
    </location>
</feature>
<accession>A0A9P1D6Q5</accession>
<feature type="compositionally biased region" description="Basic and acidic residues" evidence="1">
    <location>
        <begin position="1799"/>
        <end position="1844"/>
    </location>
</feature>
<dbReference type="PANTHER" id="PTHR15725:SF14">
    <property type="entry name" value="ZINC FINGER CCCH DOMAIN-CONTAINING PROTEIN 11A"/>
    <property type="match status" value="1"/>
</dbReference>
<feature type="compositionally biased region" description="Acidic residues" evidence="1">
    <location>
        <begin position="1924"/>
        <end position="1955"/>
    </location>
</feature>
<dbReference type="EMBL" id="CAMXCT030003398">
    <property type="protein sequence ID" value="CAL4791571.1"/>
    <property type="molecule type" value="Genomic_DNA"/>
</dbReference>
<feature type="region of interest" description="Disordered" evidence="1">
    <location>
        <begin position="218"/>
        <end position="444"/>
    </location>
</feature>
<feature type="compositionally biased region" description="Basic and acidic residues" evidence="1">
    <location>
        <begin position="1578"/>
        <end position="1606"/>
    </location>
</feature>
<keyword evidence="4" id="KW-1185">Reference proteome</keyword>
<feature type="compositionally biased region" description="Low complexity" evidence="1">
    <location>
        <begin position="1976"/>
        <end position="1985"/>
    </location>
</feature>
<feature type="region of interest" description="Disordered" evidence="1">
    <location>
        <begin position="486"/>
        <end position="563"/>
    </location>
</feature>
<gene>
    <name evidence="2" type="ORF">C1SCF055_LOCUS30060</name>
</gene>
<dbReference type="EMBL" id="CAMXCT020003398">
    <property type="protein sequence ID" value="CAL1157634.1"/>
    <property type="molecule type" value="Genomic_DNA"/>
</dbReference>
<dbReference type="EMBL" id="CAMXCT010003398">
    <property type="protein sequence ID" value="CAI4004259.1"/>
    <property type="molecule type" value="Genomic_DNA"/>
</dbReference>
<evidence type="ECO:0000313" key="2">
    <source>
        <dbReference type="EMBL" id="CAI4004259.1"/>
    </source>
</evidence>
<feature type="compositionally biased region" description="Polar residues" evidence="1">
    <location>
        <begin position="1335"/>
        <end position="1349"/>
    </location>
</feature>
<feature type="compositionally biased region" description="Basic and acidic residues" evidence="1">
    <location>
        <begin position="525"/>
        <end position="563"/>
    </location>
</feature>
<protein>
    <submittedName>
        <fullName evidence="2">Uncharacterized protein</fullName>
    </submittedName>
</protein>
<feature type="region of interest" description="Disordered" evidence="1">
    <location>
        <begin position="1674"/>
        <end position="1991"/>
    </location>
</feature>
<feature type="compositionally biased region" description="Basic and acidic residues" evidence="1">
    <location>
        <begin position="1753"/>
        <end position="1778"/>
    </location>
</feature>
<feature type="compositionally biased region" description="Acidic residues" evidence="1">
    <location>
        <begin position="1299"/>
        <end position="1331"/>
    </location>
</feature>
<comment type="caution">
    <text evidence="2">The sequence shown here is derived from an EMBL/GenBank/DDBJ whole genome shotgun (WGS) entry which is preliminary data.</text>
</comment>
<name>A0A9P1D6Q5_9DINO</name>
<feature type="compositionally biased region" description="Polar residues" evidence="1">
    <location>
        <begin position="1860"/>
        <end position="1876"/>
    </location>
</feature>